<dbReference type="GO" id="GO:0015379">
    <property type="term" value="F:potassium:chloride symporter activity"/>
    <property type="evidence" value="ECO:0007669"/>
    <property type="project" value="InterPro"/>
</dbReference>
<keyword evidence="8" id="KW-0630">Potassium</keyword>
<accession>A0A7D5I5E4</accession>
<dbReference type="GeneID" id="55822328"/>
<evidence type="ECO:0000256" key="11">
    <source>
        <dbReference type="ARBA" id="ARBA00023136"/>
    </source>
</evidence>
<dbReference type="RefSeq" id="WP_176965883.1">
    <property type="nucleotide sequence ID" value="NZ_CP058215.1"/>
</dbReference>
<feature type="transmembrane region" description="Helical" evidence="12">
    <location>
        <begin position="12"/>
        <end position="32"/>
    </location>
</feature>
<dbReference type="InterPro" id="IPR003445">
    <property type="entry name" value="Cat_transpt"/>
</dbReference>
<dbReference type="Pfam" id="PF02386">
    <property type="entry name" value="TrkH"/>
    <property type="match status" value="1"/>
</dbReference>
<feature type="transmembrane region" description="Helical" evidence="12">
    <location>
        <begin position="299"/>
        <end position="320"/>
    </location>
</feature>
<name>A0A7D5I5E4_9EURY</name>
<proteinExistence type="inferred from homology"/>
<evidence type="ECO:0000256" key="2">
    <source>
        <dbReference type="ARBA" id="ARBA00009137"/>
    </source>
</evidence>
<evidence type="ECO:0000313" key="14">
    <source>
        <dbReference type="Proteomes" id="UP000509594"/>
    </source>
</evidence>
<keyword evidence="11 12" id="KW-0472">Membrane</keyword>
<comment type="subcellular location">
    <subcellularLocation>
        <location evidence="1">Cell inner membrane</location>
        <topology evidence="1">Multi-pass membrane protein</topology>
    </subcellularLocation>
</comment>
<keyword evidence="4" id="KW-1003">Cell membrane</keyword>
<feature type="transmembrane region" description="Helical" evidence="12">
    <location>
        <begin position="385"/>
        <end position="409"/>
    </location>
</feature>
<keyword evidence="3" id="KW-0813">Transport</keyword>
<evidence type="ECO:0000256" key="9">
    <source>
        <dbReference type="ARBA" id="ARBA00022989"/>
    </source>
</evidence>
<gene>
    <name evidence="13" type="ORF">HWN40_11595</name>
</gene>
<keyword evidence="7 12" id="KW-0812">Transmembrane</keyword>
<keyword evidence="6" id="KW-0633">Potassium transport</keyword>
<dbReference type="PIRSF" id="PIRSF006247">
    <property type="entry name" value="TrkH"/>
    <property type="match status" value="1"/>
</dbReference>
<dbReference type="EMBL" id="CP058215">
    <property type="protein sequence ID" value="QLC50828.1"/>
    <property type="molecule type" value="Genomic_DNA"/>
</dbReference>
<feature type="transmembrane region" description="Helical" evidence="12">
    <location>
        <begin position="457"/>
        <end position="475"/>
    </location>
</feature>
<evidence type="ECO:0000256" key="5">
    <source>
        <dbReference type="ARBA" id="ARBA00022519"/>
    </source>
</evidence>
<evidence type="ECO:0000256" key="7">
    <source>
        <dbReference type="ARBA" id="ARBA00022692"/>
    </source>
</evidence>
<dbReference type="InterPro" id="IPR004772">
    <property type="entry name" value="TrkH"/>
</dbReference>
<evidence type="ECO:0000256" key="12">
    <source>
        <dbReference type="SAM" id="Phobius"/>
    </source>
</evidence>
<evidence type="ECO:0000256" key="1">
    <source>
        <dbReference type="ARBA" id="ARBA00004429"/>
    </source>
</evidence>
<dbReference type="AlphaFoldDB" id="A0A7D5I5E4"/>
<dbReference type="PANTHER" id="PTHR32024">
    <property type="entry name" value="TRK SYSTEM POTASSIUM UPTAKE PROTEIN TRKG-RELATED"/>
    <property type="match status" value="1"/>
</dbReference>
<keyword evidence="14" id="KW-1185">Reference proteome</keyword>
<evidence type="ECO:0000256" key="3">
    <source>
        <dbReference type="ARBA" id="ARBA00022448"/>
    </source>
</evidence>
<protein>
    <submittedName>
        <fullName evidence="13">TrkH family potassium uptake protein</fullName>
    </submittedName>
</protein>
<feature type="transmembrane region" description="Helical" evidence="12">
    <location>
        <begin position="68"/>
        <end position="88"/>
    </location>
</feature>
<keyword evidence="10" id="KW-0406">Ion transport</keyword>
<feature type="transmembrane region" description="Helical" evidence="12">
    <location>
        <begin position="38"/>
        <end position="56"/>
    </location>
</feature>
<feature type="transmembrane region" description="Helical" evidence="12">
    <location>
        <begin position="327"/>
        <end position="349"/>
    </location>
</feature>
<dbReference type="KEGG" id="mzi:HWN40_11595"/>
<keyword evidence="9 12" id="KW-1133">Transmembrane helix</keyword>
<dbReference type="GO" id="GO:0005886">
    <property type="term" value="C:plasma membrane"/>
    <property type="evidence" value="ECO:0007669"/>
    <property type="project" value="UniProtKB-SubCell"/>
</dbReference>
<keyword evidence="5" id="KW-0997">Cell inner membrane</keyword>
<feature type="transmembrane region" description="Helical" evidence="12">
    <location>
        <begin position="235"/>
        <end position="255"/>
    </location>
</feature>
<feature type="transmembrane region" description="Helical" evidence="12">
    <location>
        <begin position="179"/>
        <end position="202"/>
    </location>
</feature>
<evidence type="ECO:0000313" key="13">
    <source>
        <dbReference type="EMBL" id="QLC50828.1"/>
    </source>
</evidence>
<comment type="similarity">
    <text evidence="2">Belongs to the TrkH potassium transport family.</text>
</comment>
<dbReference type="Proteomes" id="UP000509594">
    <property type="component" value="Chromosome"/>
</dbReference>
<sequence>MNYTIIFNFAGNLLKFLSLVMVVPLLVAVYYGESLLPFGITIAITGILGIILSRVYRVEGEWKVKEGLAIVVFAWITAAIFGSIPFMLEGVSVINSIFETMSGFTSTGATVLVDIEAYSKSLLFWRSMTQWIGGMGIIVLFIAILPKLGVAGRQLFRAEAPGPMEDKLKPRIRSTAKTLWSVYFVISSLEVVALLLAGLSLYDAVTHTFSTMGCGGFSPYGEGIAAFNSPLVESIITLFMFAAGANFALYYRTIFSDRSSLIKDEEFRTYSLILISLTLVLSVVLWQDAYQNIFESFRYAIFQVVSISTATGFATVDFNMWSDSAKFVLLAAMFVGGTAGSAAGGVKVVRSLLFVKLSFRELFRLLHPKSVRPIKFNGKAVPENVIMSVVSFLGLYILLSFFTASVLALQGVDIVSSLTASFATIGNIGPGFNIVGPYANFDVIPFLGKVMLIGNMLFGRLELLTVFVLFLPEFWEE</sequence>
<evidence type="ECO:0000256" key="8">
    <source>
        <dbReference type="ARBA" id="ARBA00022958"/>
    </source>
</evidence>
<reference evidence="13 14" key="1">
    <citation type="submission" date="2020-06" db="EMBL/GenBank/DDBJ databases">
        <title>Methanolobus halotolerans sp. nov., isolated from a saline lake Tus in Siberia.</title>
        <authorList>
            <person name="Shen Y."/>
            <person name="Chen S.-C."/>
            <person name="Lai M.-C."/>
            <person name="Huang H.-H."/>
            <person name="Chiu H.-H."/>
            <person name="Tang S.-L."/>
            <person name="Rogozin D.Y."/>
            <person name="Degermendzhy A.G."/>
        </authorList>
    </citation>
    <scope>NUCLEOTIDE SEQUENCE [LARGE SCALE GENOMIC DNA]</scope>
    <source>
        <strain evidence="13 14">DSM 21339</strain>
    </source>
</reference>
<feature type="transmembrane region" description="Helical" evidence="12">
    <location>
        <begin position="267"/>
        <end position="287"/>
    </location>
</feature>
<dbReference type="PANTHER" id="PTHR32024:SF2">
    <property type="entry name" value="TRK SYSTEM POTASSIUM UPTAKE PROTEIN TRKG-RELATED"/>
    <property type="match status" value="1"/>
</dbReference>
<evidence type="ECO:0000256" key="4">
    <source>
        <dbReference type="ARBA" id="ARBA00022475"/>
    </source>
</evidence>
<organism evidence="13 14">
    <name type="scientific">Methanolobus zinderi</name>
    <dbReference type="NCBI Taxonomy" id="536044"/>
    <lineage>
        <taxon>Archaea</taxon>
        <taxon>Methanobacteriati</taxon>
        <taxon>Methanobacteriota</taxon>
        <taxon>Stenosarchaea group</taxon>
        <taxon>Methanomicrobia</taxon>
        <taxon>Methanosarcinales</taxon>
        <taxon>Methanosarcinaceae</taxon>
        <taxon>Methanolobus</taxon>
    </lineage>
</organism>
<feature type="transmembrane region" description="Helical" evidence="12">
    <location>
        <begin position="128"/>
        <end position="148"/>
    </location>
</feature>
<dbReference type="OrthoDB" id="111943at2157"/>
<evidence type="ECO:0000256" key="10">
    <source>
        <dbReference type="ARBA" id="ARBA00023065"/>
    </source>
</evidence>
<evidence type="ECO:0000256" key="6">
    <source>
        <dbReference type="ARBA" id="ARBA00022538"/>
    </source>
</evidence>